<feature type="non-terminal residue" evidence="1">
    <location>
        <position position="89"/>
    </location>
</feature>
<accession>A0A9N9JPE3</accession>
<proteinExistence type="predicted"/>
<gene>
    <name evidence="1" type="ORF">RFULGI_LOCUS16624</name>
</gene>
<sequence length="89" mass="10186">FEFRSCIHGYVFKVEMNPNPIVLGKDVTFDIFATVTDDVGNNGYVLVNFKDAHDNLLLFEPFLLSSGIKATKQLMVHIHCQYDSQVYQQ</sequence>
<dbReference type="Proteomes" id="UP000789396">
    <property type="component" value="Unassembled WGS sequence"/>
</dbReference>
<protein>
    <submittedName>
        <fullName evidence="1">711_t:CDS:1</fullName>
    </submittedName>
</protein>
<feature type="non-terminal residue" evidence="1">
    <location>
        <position position="1"/>
    </location>
</feature>
<dbReference type="OrthoDB" id="2310480at2759"/>
<reference evidence="1" key="1">
    <citation type="submission" date="2021-06" db="EMBL/GenBank/DDBJ databases">
        <authorList>
            <person name="Kallberg Y."/>
            <person name="Tangrot J."/>
            <person name="Rosling A."/>
        </authorList>
    </citation>
    <scope>NUCLEOTIDE SEQUENCE</scope>
    <source>
        <strain evidence="1">IN212</strain>
    </source>
</reference>
<keyword evidence="2" id="KW-1185">Reference proteome</keyword>
<organism evidence="1 2">
    <name type="scientific">Racocetra fulgida</name>
    <dbReference type="NCBI Taxonomy" id="60492"/>
    <lineage>
        <taxon>Eukaryota</taxon>
        <taxon>Fungi</taxon>
        <taxon>Fungi incertae sedis</taxon>
        <taxon>Mucoromycota</taxon>
        <taxon>Glomeromycotina</taxon>
        <taxon>Glomeromycetes</taxon>
        <taxon>Diversisporales</taxon>
        <taxon>Gigasporaceae</taxon>
        <taxon>Racocetra</taxon>
    </lineage>
</organism>
<evidence type="ECO:0000313" key="1">
    <source>
        <dbReference type="EMBL" id="CAG8789806.1"/>
    </source>
</evidence>
<comment type="caution">
    <text evidence="1">The sequence shown here is derived from an EMBL/GenBank/DDBJ whole genome shotgun (WGS) entry which is preliminary data.</text>
</comment>
<evidence type="ECO:0000313" key="2">
    <source>
        <dbReference type="Proteomes" id="UP000789396"/>
    </source>
</evidence>
<dbReference type="EMBL" id="CAJVPZ010060077">
    <property type="protein sequence ID" value="CAG8789806.1"/>
    <property type="molecule type" value="Genomic_DNA"/>
</dbReference>
<name>A0A9N9JPE3_9GLOM</name>
<dbReference type="AlphaFoldDB" id="A0A9N9JPE3"/>